<feature type="compositionally biased region" description="Basic and acidic residues" evidence="4">
    <location>
        <begin position="58"/>
        <end position="86"/>
    </location>
</feature>
<dbReference type="InterPro" id="IPR022087">
    <property type="entry name" value="DA1-like_dom"/>
</dbReference>
<keyword evidence="3" id="KW-0440">LIM domain</keyword>
<dbReference type="SMART" id="SM00132">
    <property type="entry name" value="LIM"/>
    <property type="match status" value="1"/>
</dbReference>
<evidence type="ECO:0000256" key="3">
    <source>
        <dbReference type="PROSITE-ProRule" id="PRU00125"/>
    </source>
</evidence>
<keyword evidence="1 3" id="KW-0479">Metal-binding</keyword>
<feature type="domain" description="LIM zinc-binding" evidence="5">
    <location>
        <begin position="133"/>
        <end position="193"/>
    </location>
</feature>
<dbReference type="GO" id="GO:0043130">
    <property type="term" value="F:ubiquitin binding"/>
    <property type="evidence" value="ECO:0000318"/>
    <property type="project" value="GO_Central"/>
</dbReference>
<sequence length="598" mass="66813">MSSSSVNQPFTFERKSRFMRWLSKLFKGGGSANRSVPAGRPQFLGEEDNMVRRPPPRPLDDHSRASKEKEELDRSIARSLAKDSKRPNGQRRQGTGKDEDLARSLHDNINSSSYPPPHAPSHAPWDYNARGCRKCSGCHGDIGSGNYLGCMGTFFHPECFLCHACGLQITEYEFSLSGNNSYHKSCFKELTHPKCEVCHQFIPTNGAGLIEYRCHPFWSQKYCPSHENDDTKRCCSCERLESCNTRYISLGDGRSLCLECTESAIADTGDCQQLYHAIRDFYEGMNMAIDQQVPMLLVERQALNEAIEGEKHGFHHMPETRGLCLSEEQTVTSLGRVIKIEEWIVQDSGPGYKPGVASLKPGLAWLYPGLASLKPGLAWLYPGLASLKPGLAWLYPGIASLRPGPAWLKLGLPMKALLLFVSMLEEVCSQGVQSFLYIGSDDAVLVVVHYYYYWILKRVKARNTYHYLSMCRLLTGAILAHELMHAWLRLKGFRNLSPEVEEGICQVLSQMWLESEVMPGSRIMPSTSTASSSSTWSYSKKGGKSGVENKLGEFFMHQIAHDASPAYGAGFRAANAAVIKYGLRRTLDHIRLTGSFPV</sequence>
<evidence type="ECO:0000256" key="2">
    <source>
        <dbReference type="ARBA" id="ARBA00022833"/>
    </source>
</evidence>
<dbReference type="Pfam" id="PF00412">
    <property type="entry name" value="LIM"/>
    <property type="match status" value="1"/>
</dbReference>
<gene>
    <name evidence="6" type="primary">LOC107794028</name>
</gene>
<evidence type="ECO:0000256" key="4">
    <source>
        <dbReference type="SAM" id="MobiDB-lite"/>
    </source>
</evidence>
<dbReference type="GO" id="GO:0046872">
    <property type="term" value="F:metal ion binding"/>
    <property type="evidence" value="ECO:0007669"/>
    <property type="project" value="UniProtKB-KW"/>
</dbReference>
<dbReference type="PANTHER" id="PTHR24209:SF33">
    <property type="entry name" value="PROTEIN DA1-RELATED 2-LIKE"/>
    <property type="match status" value="1"/>
</dbReference>
<protein>
    <submittedName>
        <fullName evidence="6">Protein DA1-related 2-like</fullName>
    </submittedName>
</protein>
<dbReference type="PANTHER" id="PTHR24209">
    <property type="entry name" value="PROTEIN DA1-RELATED 2"/>
    <property type="match status" value="1"/>
</dbReference>
<name>A0A1S4A5P1_TOBAC</name>
<dbReference type="Pfam" id="PF12315">
    <property type="entry name" value="DA1-like"/>
    <property type="match status" value="2"/>
</dbReference>
<accession>A0A1S4A5P1</accession>
<evidence type="ECO:0000259" key="5">
    <source>
        <dbReference type="PROSITE" id="PS50023"/>
    </source>
</evidence>
<dbReference type="InterPro" id="IPR001781">
    <property type="entry name" value="Znf_LIM"/>
</dbReference>
<keyword evidence="2 3" id="KW-0862">Zinc</keyword>
<dbReference type="STRING" id="4097.A0A1S4A5P1"/>
<proteinExistence type="predicted"/>
<evidence type="ECO:0000256" key="1">
    <source>
        <dbReference type="ARBA" id="ARBA00022723"/>
    </source>
</evidence>
<dbReference type="Gene3D" id="2.10.110.10">
    <property type="entry name" value="Cysteine Rich Protein"/>
    <property type="match status" value="1"/>
</dbReference>
<evidence type="ECO:0000313" key="6">
    <source>
        <dbReference type="RefSeq" id="XP_016471967.1"/>
    </source>
</evidence>
<dbReference type="CDD" id="cd09396">
    <property type="entry name" value="LIM_DA1"/>
    <property type="match status" value="1"/>
</dbReference>
<dbReference type="PROSITE" id="PS50023">
    <property type="entry name" value="LIM_DOMAIN_2"/>
    <property type="match status" value="1"/>
</dbReference>
<feature type="region of interest" description="Disordered" evidence="4">
    <location>
        <begin position="26"/>
        <end position="100"/>
    </location>
</feature>
<reference evidence="6" key="1">
    <citation type="submission" date="2025-08" db="UniProtKB">
        <authorList>
            <consortium name="RefSeq"/>
        </authorList>
    </citation>
    <scope>IDENTIFICATION</scope>
</reference>
<dbReference type="RefSeq" id="XP_016471967.1">
    <property type="nucleotide sequence ID" value="XM_016616481.1"/>
</dbReference>
<dbReference type="OrthoDB" id="25414at2759"/>
<dbReference type="PaxDb" id="4097-A0A1S4A5P1"/>
<dbReference type="AlphaFoldDB" id="A0A1S4A5P1"/>
<dbReference type="InterPro" id="IPR045218">
    <property type="entry name" value="DA1-like"/>
</dbReference>
<dbReference type="KEGG" id="nta:107794028"/>
<organism evidence="6">
    <name type="scientific">Nicotiana tabacum</name>
    <name type="common">Common tobacco</name>
    <dbReference type="NCBI Taxonomy" id="4097"/>
    <lineage>
        <taxon>Eukaryota</taxon>
        <taxon>Viridiplantae</taxon>
        <taxon>Streptophyta</taxon>
        <taxon>Embryophyta</taxon>
        <taxon>Tracheophyta</taxon>
        <taxon>Spermatophyta</taxon>
        <taxon>Magnoliopsida</taxon>
        <taxon>eudicotyledons</taxon>
        <taxon>Gunneridae</taxon>
        <taxon>Pentapetalae</taxon>
        <taxon>asterids</taxon>
        <taxon>lamiids</taxon>
        <taxon>Solanales</taxon>
        <taxon>Solanaceae</taxon>
        <taxon>Nicotianoideae</taxon>
        <taxon>Nicotianeae</taxon>
        <taxon>Nicotiana</taxon>
    </lineage>
</organism>